<proteinExistence type="predicted"/>
<reference evidence="1" key="1">
    <citation type="submission" date="2020-04" db="EMBL/GenBank/DDBJ databases">
        <authorList>
            <person name="Chiriac C."/>
            <person name="Salcher M."/>
            <person name="Ghai R."/>
            <person name="Kavagutti S V."/>
        </authorList>
    </citation>
    <scope>NUCLEOTIDE SEQUENCE</scope>
</reference>
<protein>
    <submittedName>
        <fullName evidence="1">Uncharacterized protein</fullName>
    </submittedName>
</protein>
<sequence length="63" mass="7056">MNQPQALIIQVTIDGVNTILRALDKLPHIEVRPLFDDIVQQAQNQVKPLEQTPVSVDPAEEVE</sequence>
<dbReference type="EMBL" id="LR796151">
    <property type="protein sequence ID" value="CAB4121604.1"/>
    <property type="molecule type" value="Genomic_DNA"/>
</dbReference>
<name>A0A6J5KHS6_9CAUD</name>
<gene>
    <name evidence="1" type="ORF">UFOVP14_45</name>
</gene>
<accession>A0A6J5KHS6</accession>
<evidence type="ECO:0000313" key="1">
    <source>
        <dbReference type="EMBL" id="CAB4121604.1"/>
    </source>
</evidence>
<organism evidence="1">
    <name type="scientific">uncultured Caudovirales phage</name>
    <dbReference type="NCBI Taxonomy" id="2100421"/>
    <lineage>
        <taxon>Viruses</taxon>
        <taxon>Duplodnaviria</taxon>
        <taxon>Heunggongvirae</taxon>
        <taxon>Uroviricota</taxon>
        <taxon>Caudoviricetes</taxon>
        <taxon>Peduoviridae</taxon>
        <taxon>Maltschvirus</taxon>
        <taxon>Maltschvirus maltsch</taxon>
    </lineage>
</organism>